<keyword evidence="3" id="KW-1185">Reference proteome</keyword>
<evidence type="ECO:0000313" key="2">
    <source>
        <dbReference type="EMBL" id="BAH75844.1"/>
    </source>
</evidence>
<dbReference type="eggNOG" id="COG4641">
    <property type="taxonomic scope" value="Bacteria"/>
</dbReference>
<dbReference type="Pfam" id="PF13524">
    <property type="entry name" value="Glyco_trans_1_2"/>
    <property type="match status" value="1"/>
</dbReference>
<dbReference type="InterPro" id="IPR055259">
    <property type="entry name" value="YkvP/CgeB_Glyco_trans-like"/>
</dbReference>
<dbReference type="SUPFAM" id="SSF53756">
    <property type="entry name" value="UDP-Glycosyltransferase/glycogen phosphorylase"/>
    <property type="match status" value="1"/>
</dbReference>
<gene>
    <name evidence="2" type="ordered locus">DMR_23530</name>
</gene>
<dbReference type="EMBL" id="AP010904">
    <property type="protein sequence ID" value="BAH75844.1"/>
    <property type="molecule type" value="Genomic_DNA"/>
</dbReference>
<dbReference type="HOGENOM" id="CLU_518502_0_0_7"/>
<evidence type="ECO:0000313" key="3">
    <source>
        <dbReference type="Proteomes" id="UP000009071"/>
    </source>
</evidence>
<organism evidence="2 3">
    <name type="scientific">Solidesulfovibrio magneticus (strain ATCC 700980 / DSM 13731 / RS-1)</name>
    <name type="common">Desulfovibrio magneticus</name>
    <dbReference type="NCBI Taxonomy" id="573370"/>
    <lineage>
        <taxon>Bacteria</taxon>
        <taxon>Pseudomonadati</taxon>
        <taxon>Thermodesulfobacteriota</taxon>
        <taxon>Desulfovibrionia</taxon>
        <taxon>Desulfovibrionales</taxon>
        <taxon>Desulfovibrionaceae</taxon>
        <taxon>Solidesulfovibrio</taxon>
    </lineage>
</organism>
<dbReference type="RefSeq" id="WP_015861025.1">
    <property type="nucleotide sequence ID" value="NC_012796.1"/>
</dbReference>
<protein>
    <recommendedName>
        <fullName evidence="1">Spore protein YkvP/CgeB glycosyl transferase-like domain-containing protein</fullName>
    </recommendedName>
</protein>
<dbReference type="Proteomes" id="UP000009071">
    <property type="component" value="Chromosome"/>
</dbReference>
<dbReference type="STRING" id="573370.DMR_23530"/>
<evidence type="ECO:0000259" key="1">
    <source>
        <dbReference type="Pfam" id="PF13524"/>
    </source>
</evidence>
<accession>C4XT02</accession>
<reference evidence="2 3" key="1">
    <citation type="journal article" date="2009" name="Genome Res.">
        <title>Whole genome sequence of Desulfovibrio magneticus strain RS-1 revealed common gene clusters in magnetotactic bacteria.</title>
        <authorList>
            <person name="Nakazawa H."/>
            <person name="Arakaki A."/>
            <person name="Narita-Yamada S."/>
            <person name="Yashiro I."/>
            <person name="Jinno K."/>
            <person name="Aoki N."/>
            <person name="Tsuruyama A."/>
            <person name="Okamura Y."/>
            <person name="Tanikawa S."/>
            <person name="Fujita N."/>
            <person name="Takeyama H."/>
            <person name="Matsunaga T."/>
        </authorList>
    </citation>
    <scope>NUCLEOTIDE SEQUENCE [LARGE SCALE GENOMIC DNA]</scope>
    <source>
        <strain evidence="3">ATCC 700980 / DSM 13731 / RS-1</strain>
    </source>
</reference>
<name>C4XT02_SOLM1</name>
<sequence length="526" mass="58742">MRIACCSWFLLEGFRRLGCEVFPFALDAARTLDEQMEELNVDPDVVLIEFFGRTELPRDLHKCRHRLAAYCIDSPLNEFWFLPLSKLFDHVYVDQLSSVAPLRRHGVVATWLPLCVFDGDFRDPPAAKEHFLTFVGRLTPERVKRNNLIRHVGEQYPLHLVQNVPRPAMLDLFAASRAVLNENFFSGLNLRFLQALASGSLLLTERGGCGVGRYFREGEHYLGYSPDDLLPTLEKIQQAPEAFADLAARGQELCRRKHTSRQRAAALLDDLARDRVMVSLPDRVAQTGEALARYNLTRRFGGSLAPSRHLLEEVSSSNDEAALEACRTLGVMHLRLGQWEAGVAYLEKGAASDSLAGLRATLHLLLAFLEQDQFFIHLAALTAKLVRLGLSKASYLKRIKELRQSTDRLHDCCLLGYELLFDAREYCALGFAKKRPEQFPDYAMEYAVLAFGTKPTSQSLAAVIRCSKKAGVGPEALPALRQAIAAGIATDEQIALSAALAVEYYDFSYARTALAALKRALRNRGG</sequence>
<dbReference type="AlphaFoldDB" id="C4XT02"/>
<dbReference type="KEGG" id="dma:DMR_23530"/>
<proteinExistence type="predicted"/>
<feature type="domain" description="Spore protein YkvP/CgeB glycosyl transferase-like" evidence="1">
    <location>
        <begin position="149"/>
        <end position="269"/>
    </location>
</feature>